<proteinExistence type="predicted"/>
<comment type="caution">
    <text evidence="1">The sequence shown here is derived from an EMBL/GenBank/DDBJ whole genome shotgun (WGS) entry which is preliminary data.</text>
</comment>
<accession>A0ABW5WKZ2</accession>
<name>A0ABW5WKZ2_9FLAO</name>
<dbReference type="EMBL" id="JBHUOV010000001">
    <property type="protein sequence ID" value="MFD2822901.1"/>
    <property type="molecule type" value="Genomic_DNA"/>
</dbReference>
<reference evidence="2" key="1">
    <citation type="journal article" date="2019" name="Int. J. Syst. Evol. Microbiol.">
        <title>The Global Catalogue of Microorganisms (GCM) 10K type strain sequencing project: providing services to taxonomists for standard genome sequencing and annotation.</title>
        <authorList>
            <consortium name="The Broad Institute Genomics Platform"/>
            <consortium name="The Broad Institute Genome Sequencing Center for Infectious Disease"/>
            <person name="Wu L."/>
            <person name="Ma J."/>
        </authorList>
    </citation>
    <scope>NUCLEOTIDE SEQUENCE [LARGE SCALE GENOMIC DNA]</scope>
    <source>
        <strain evidence="2">KCTC 32141</strain>
    </source>
</reference>
<protein>
    <submittedName>
        <fullName evidence="1">Uncharacterized protein</fullName>
    </submittedName>
</protein>
<dbReference type="Gene3D" id="2.130.10.10">
    <property type="entry name" value="YVTN repeat-like/Quinoprotein amine dehydrogenase"/>
    <property type="match status" value="1"/>
</dbReference>
<dbReference type="InterPro" id="IPR015943">
    <property type="entry name" value="WD40/YVTN_repeat-like_dom_sf"/>
</dbReference>
<evidence type="ECO:0000313" key="1">
    <source>
        <dbReference type="EMBL" id="MFD2822901.1"/>
    </source>
</evidence>
<gene>
    <name evidence="1" type="ORF">ACFS5M_04420</name>
</gene>
<keyword evidence="2" id="KW-1185">Reference proteome</keyword>
<dbReference type="Proteomes" id="UP001597533">
    <property type="component" value="Unassembled WGS sequence"/>
</dbReference>
<organism evidence="1 2">
    <name type="scientific">Lacinutrix iliipiscaria</name>
    <dbReference type="NCBI Taxonomy" id="1230532"/>
    <lineage>
        <taxon>Bacteria</taxon>
        <taxon>Pseudomonadati</taxon>
        <taxon>Bacteroidota</taxon>
        <taxon>Flavobacteriia</taxon>
        <taxon>Flavobacteriales</taxon>
        <taxon>Flavobacteriaceae</taxon>
        <taxon>Lacinutrix</taxon>
    </lineage>
</organism>
<evidence type="ECO:0000313" key="2">
    <source>
        <dbReference type="Proteomes" id="UP001597533"/>
    </source>
</evidence>
<dbReference type="RefSeq" id="WP_183486207.1">
    <property type="nucleotide sequence ID" value="NZ_JBHUOV010000001.1"/>
</dbReference>
<dbReference type="SUPFAM" id="SSF101898">
    <property type="entry name" value="NHL repeat"/>
    <property type="match status" value="1"/>
</dbReference>
<sequence>MINIYYYIIFLGVLLSCQSGNLEVIGDISPSLTEVSAIETVSNLDLLWVVEDAGNQPIIYGLNTNGSIETSIQISNSKNKDWEDLTTDSTGNLYVGDFGNNNKKRKYFKIYKVENLDTTNNKTTAKTINFKLPVTVKSLNFESFFLWKNAFYIFSKDAKTCQLFKVPNRIGNHVAEFISKHEFKGENNKVTSADISEDGKTVVLLNHDKLWKLSQFESDDFFSGKIQSHNFNHNSQKEGVCFKNENEVLITDESNKNSNIYLYDLN</sequence>